<dbReference type="PANTHER" id="PTHR32305">
    <property type="match status" value="1"/>
</dbReference>
<keyword evidence="3" id="KW-1185">Reference proteome</keyword>
<dbReference type="Gene3D" id="2.180.10.10">
    <property type="entry name" value="RHS repeat-associated core"/>
    <property type="match status" value="1"/>
</dbReference>
<dbReference type="InterPro" id="IPR050708">
    <property type="entry name" value="T6SS_VgrG/RHS"/>
</dbReference>
<dbReference type="EMBL" id="CP132921">
    <property type="protein sequence ID" value="WMW03759.1"/>
    <property type="molecule type" value="Genomic_DNA"/>
</dbReference>
<dbReference type="InterPro" id="IPR041508">
    <property type="entry name" value="TcC-like_repeat"/>
</dbReference>
<evidence type="ECO:0000313" key="3">
    <source>
        <dbReference type="Proteomes" id="UP001183127"/>
    </source>
</evidence>
<gene>
    <name evidence="2" type="ORF">RAH46_15585</name>
</gene>
<dbReference type="RefSeq" id="WP_011533880.1">
    <property type="nucleotide sequence ID" value="NZ_CP132921.1"/>
</dbReference>
<dbReference type="InterPro" id="IPR022385">
    <property type="entry name" value="Rhs_assc_core"/>
</dbReference>
<proteinExistence type="predicted"/>
<feature type="region of interest" description="Disordered" evidence="1">
    <location>
        <begin position="679"/>
        <end position="756"/>
    </location>
</feature>
<sequence length="990" mass="108863">MDASLFSNTPVVTVFDGRGLMVRGIEYHRHPETPDDGTVRITHHRYDGRGLLARSADPRLHEVGLANFSYLTDLRGNALRTRSADAGTSQTLNDMAGRPLLAVSSIRTDEHDEDDHSQAVWRTWRYEGADLPGRLTSVADQVAGEEERISERLLYAGNTAAEKGLNLAGQCVSHYETAGLLHTDSIALTGVPLSVTRRLLVDADNPDIVAHWQGEDVDEWDALLAPQTYTTQSQADATGVTLSTTNAADHQQRLAYDVAGRLAGSWLTLKGGKEQPIVVSMQYSAAGQKLRETHGNGVVTTYTYEARTQRLTGITAVRVKDAKVLQDLRYAFDPVGNVISVRNDAQEARFWHNQKVVPESTYLYDSLYQLVQAQGREMASAGQQGPQLPPVIVPIPVDNSAYTNYTRTYRYDNAGNLTQIRHSPATGTGYTTDMTISDRSNRGVQRALTDNPAEVDALFTAGGQQILLQPGQPLSWTPRLELLQVNGVTRAKAEDDRESYRYDSASQRILKVGFKVSSGVTHTHQTLYLPGLELQTKALDGAQTEHLHVIVVGEAGRAQVRVLHWEHGRPGGLDNDQVRYNLADLVGSNTMEIDAEGQLISQEEYYPYGGTALLAARSELEVGYKTIRYSGRERDSTGLYYYGFRYYQPWAGRWLSPDPAWTADGLNLYRMVRNNPLTYRDSEGLNSTPNSTRLEPSVPSAPPPPPPSGMRLPPPPPPPGMGTPPPPPPGMGLPPPPPGLRPPPPGPGASGSGAGVGKVFDPIHLVAPGNTPGKASMPWVAGDFVDTKQLEATIFELFGVARPIAIHSVQHEDVYHTMRKYPKYEDYPAVLVDKGESPPAWTSPDGQIYIGVTAPDYNVDGVLDVDKIRSTIVHESLHAASHRHEGFQPETDTSVDNLNYDEYVTDYMAKQVFDKLFPGATYKTRYFTNFGDRFVQWGGNLPKFMIDSGHTTRAELESGYFKTGKLPALKGKLLDDWKRIAKRAGGGLKY</sequence>
<name>A0ABY9QK38_9PSED</name>
<reference evidence="2 3" key="1">
    <citation type="submission" date="2023-08" db="EMBL/GenBank/DDBJ databases">
        <title>Complete Genome Sequence of Pseudomonas entomophila TVIN A01.</title>
        <authorList>
            <person name="Shelke T."/>
            <person name="Mahar N.S."/>
            <person name="Gupta I."/>
            <person name="Gupta V."/>
        </authorList>
    </citation>
    <scope>NUCLEOTIDE SEQUENCE [LARGE SCALE GENOMIC DNA]</scope>
    <source>
        <strain evidence="2 3">TVIN-A01</strain>
    </source>
</reference>
<feature type="compositionally biased region" description="Pro residues" evidence="1">
    <location>
        <begin position="699"/>
        <end position="747"/>
    </location>
</feature>
<protein>
    <submittedName>
        <fullName evidence="2">RHS repeat domain-containing protein</fullName>
    </submittedName>
</protein>
<dbReference type="NCBIfam" id="TIGR03696">
    <property type="entry name" value="Rhs_assc_core"/>
    <property type="match status" value="1"/>
</dbReference>
<dbReference type="Pfam" id="PF18807">
    <property type="entry name" value="TTc_toxin_rep"/>
    <property type="match status" value="1"/>
</dbReference>
<accession>A0ABY9QK38</accession>
<dbReference type="GeneID" id="32805843"/>
<evidence type="ECO:0000256" key="1">
    <source>
        <dbReference type="SAM" id="MobiDB-lite"/>
    </source>
</evidence>
<organism evidence="2 3">
    <name type="scientific">Pseudomonas entomophila</name>
    <dbReference type="NCBI Taxonomy" id="312306"/>
    <lineage>
        <taxon>Bacteria</taxon>
        <taxon>Pseudomonadati</taxon>
        <taxon>Pseudomonadota</taxon>
        <taxon>Gammaproteobacteria</taxon>
        <taxon>Pseudomonadales</taxon>
        <taxon>Pseudomonadaceae</taxon>
        <taxon>Pseudomonas</taxon>
    </lineage>
</organism>
<dbReference type="Proteomes" id="UP001183127">
    <property type="component" value="Chromosome"/>
</dbReference>
<evidence type="ECO:0000313" key="2">
    <source>
        <dbReference type="EMBL" id="WMW03759.1"/>
    </source>
</evidence>
<dbReference type="PANTHER" id="PTHR32305:SF15">
    <property type="entry name" value="PROTEIN RHSA-RELATED"/>
    <property type="match status" value="1"/>
</dbReference>
<feature type="compositionally biased region" description="Polar residues" evidence="1">
    <location>
        <begin position="684"/>
        <end position="694"/>
    </location>
</feature>